<dbReference type="PANTHER" id="PTHR17985:SF8">
    <property type="entry name" value="TRANSPORT AND GOLGI ORGANIZATION PROTEIN 2 HOMOLOG"/>
    <property type="match status" value="1"/>
</dbReference>
<organism evidence="1 2">
    <name type="scientific">Gluconacetobacter diazotrophicus</name>
    <name type="common">Acetobacter diazotrophicus</name>
    <dbReference type="NCBI Taxonomy" id="33996"/>
    <lineage>
        <taxon>Bacteria</taxon>
        <taxon>Pseudomonadati</taxon>
        <taxon>Pseudomonadota</taxon>
        <taxon>Alphaproteobacteria</taxon>
        <taxon>Acetobacterales</taxon>
        <taxon>Acetobacteraceae</taxon>
        <taxon>Gluconacetobacter</taxon>
    </lineage>
</organism>
<protein>
    <recommendedName>
        <fullName evidence="3">Transport and Golgi organization protein 2</fullName>
    </recommendedName>
</protein>
<reference evidence="1 2" key="1">
    <citation type="submission" date="2020-04" db="EMBL/GenBank/DDBJ databases">
        <title>Description of novel Gluconacetobacter.</title>
        <authorList>
            <person name="Sombolestani A."/>
        </authorList>
    </citation>
    <scope>NUCLEOTIDE SEQUENCE [LARGE SCALE GENOMIC DNA]</scope>
    <source>
        <strain evidence="1 2">LMG 7603</strain>
    </source>
</reference>
<dbReference type="Proteomes" id="UP000550787">
    <property type="component" value="Unassembled WGS sequence"/>
</dbReference>
<evidence type="ECO:0000313" key="2">
    <source>
        <dbReference type="Proteomes" id="UP000550787"/>
    </source>
</evidence>
<sequence length="247" mass="26236">MCTIVLSLAPGSEWPLLLAANRDERLDRPWDAPGRHWPDRPSVIGGRDRLAGGSWLALNDAGVVAGVMNRVGSLGPAAGKRSRGELPLMALEHTTATDAMRALATLDAGAWRSFNMVVADRRCAYFISGLGYATPEILRLEPGCHMAATTGPDDLSIPRIGRHLPRFREAARPVPPDWTPWTRILSDRSLPAGSELNIPPRAGFGTCSSSVIGLPAAPDAAPSWHFAAGAPDRVGYAPVDLRSGPAA</sequence>
<dbReference type="EMBL" id="JABEQG010000028">
    <property type="protein sequence ID" value="MBB2157304.1"/>
    <property type="molecule type" value="Genomic_DNA"/>
</dbReference>
<dbReference type="RefSeq" id="WP_183116154.1">
    <property type="nucleotide sequence ID" value="NZ_JABEQG010000028.1"/>
</dbReference>
<evidence type="ECO:0000313" key="1">
    <source>
        <dbReference type="EMBL" id="MBB2157304.1"/>
    </source>
</evidence>
<proteinExistence type="predicted"/>
<evidence type="ECO:0008006" key="3">
    <source>
        <dbReference type="Google" id="ProtNLM"/>
    </source>
</evidence>
<dbReference type="Pfam" id="PF05742">
    <property type="entry name" value="TANGO2"/>
    <property type="match status" value="1"/>
</dbReference>
<accession>A0A7W4NGH2</accession>
<comment type="caution">
    <text evidence="1">The sequence shown here is derived from an EMBL/GenBank/DDBJ whole genome shotgun (WGS) entry which is preliminary data.</text>
</comment>
<dbReference type="PANTHER" id="PTHR17985">
    <property type="entry name" value="SER/THR-RICH PROTEIN T10 IN DGCR REGION"/>
    <property type="match status" value="1"/>
</dbReference>
<gene>
    <name evidence="1" type="ORF">HLH33_13445</name>
</gene>
<name>A0A7W4NGH2_GLUDI</name>
<dbReference type="AlphaFoldDB" id="A0A7W4NGH2"/>
<dbReference type="InterPro" id="IPR008551">
    <property type="entry name" value="TANGO2"/>
</dbReference>